<feature type="coiled-coil region" evidence="1">
    <location>
        <begin position="121"/>
        <end position="235"/>
    </location>
</feature>
<feature type="compositionally biased region" description="Polar residues" evidence="2">
    <location>
        <begin position="407"/>
        <end position="430"/>
    </location>
</feature>
<proteinExistence type="predicted"/>
<reference evidence="5 6" key="1">
    <citation type="submission" date="2018-09" db="EMBL/GenBank/DDBJ databases">
        <title>Genomic investigation of the strawberry pathogen Phytophthora fragariae indicates pathogenicity is determined by transcriptional variation in three key races.</title>
        <authorList>
            <person name="Adams T.M."/>
            <person name="Armitage A.D."/>
            <person name="Sobczyk M.K."/>
            <person name="Bates H.J."/>
            <person name="Dunwell J.M."/>
            <person name="Nellist C.F."/>
            <person name="Harrison R.J."/>
        </authorList>
    </citation>
    <scope>NUCLEOTIDE SEQUENCE [LARGE SCALE GENOMIC DNA]</scope>
    <source>
        <strain evidence="4 6">NOV-77</strain>
        <strain evidence="3 5">SCRP245</strain>
    </source>
</reference>
<evidence type="ECO:0000313" key="4">
    <source>
        <dbReference type="EMBL" id="KAE9351952.1"/>
    </source>
</evidence>
<dbReference type="Proteomes" id="UP000486351">
    <property type="component" value="Unassembled WGS sequence"/>
</dbReference>
<evidence type="ECO:0000313" key="6">
    <source>
        <dbReference type="Proteomes" id="UP000486351"/>
    </source>
</evidence>
<feature type="region of interest" description="Disordered" evidence="2">
    <location>
        <begin position="588"/>
        <end position="609"/>
    </location>
</feature>
<evidence type="ECO:0000256" key="2">
    <source>
        <dbReference type="SAM" id="MobiDB-lite"/>
    </source>
</evidence>
<dbReference type="EMBL" id="QXFY01000212">
    <property type="protein sequence ID" value="KAE9351952.1"/>
    <property type="molecule type" value="Genomic_DNA"/>
</dbReference>
<evidence type="ECO:0000313" key="3">
    <source>
        <dbReference type="EMBL" id="KAE9020889.1"/>
    </source>
</evidence>
<sequence length="683" mass="77016">MRTLDSPPVDVAVDSSERRDSTPSSTSNNGSNLQSGLGETKHLMERLNTAQVKVKKLQRLEAALVDFFMEVMDRSDNNDRATRSLETESTFARGKRKEQFLKKAEGDPISLLNALRTHLRLKFAEQEAHEAAAERRSLAESLNNQQKEQDIRDKFQQLERTCTQFKEQQQSLLRQLNRHEVDQTRTRRQHQTLLEKMNVQLQEVRSREQEAQQLVAKQQQEIAALKEARDALIKVTQTQKPLEGVRATADSGSNSAATPSATTAAASASGASPSHTNGDFFGTPAENQTLRRALRKYELKMAQTEADNEERKREVQRLQQQLTGLRQSTQLQMYSQLEKESRHLRELAADLKKRLAESEADLLRTKGTLKERESHMQKMRDEYARLFNAVQKQKQPTHYSPSKLGRSASTMQLAATSQADHSPSRVSGGTATDVHSESIPPTANSEHPYVVEHNRSEAARVERESEALKLQIRRMMASEQLHKQKTRVLRAEKQSLIRDRDQLRADLDRAKRHSTLQSIAMNRQQAQSTAETRKIGFASVPQDVKQLQKRNAFLEERFRKSLQSNSTLTTIGAVARLRNSISVPPALDGIDPATIPDNEADSESAMAGHHDPRIRRHRSMFITKNCPASASATTKKSNGSSLRLIIKEDNASSFQSLDTATLQSLQQVKRATRVRPQSANHTK</sequence>
<evidence type="ECO:0000256" key="1">
    <source>
        <dbReference type="SAM" id="Coils"/>
    </source>
</evidence>
<gene>
    <name evidence="4" type="ORF">PF008_g5693</name>
    <name evidence="3" type="ORF">PF011_g5197</name>
</gene>
<evidence type="ECO:0000313" key="5">
    <source>
        <dbReference type="Proteomes" id="UP000460718"/>
    </source>
</evidence>
<feature type="compositionally biased region" description="Low complexity" evidence="2">
    <location>
        <begin position="251"/>
        <end position="274"/>
    </location>
</feature>
<name>A0A6A3LNR4_9STRA</name>
<feature type="coiled-coil region" evidence="1">
    <location>
        <begin position="287"/>
        <end position="361"/>
    </location>
</feature>
<dbReference type="Proteomes" id="UP000460718">
    <property type="component" value="Unassembled WGS sequence"/>
</dbReference>
<organism evidence="3 5">
    <name type="scientific">Phytophthora fragariae</name>
    <dbReference type="NCBI Taxonomy" id="53985"/>
    <lineage>
        <taxon>Eukaryota</taxon>
        <taxon>Sar</taxon>
        <taxon>Stramenopiles</taxon>
        <taxon>Oomycota</taxon>
        <taxon>Peronosporomycetes</taxon>
        <taxon>Peronosporales</taxon>
        <taxon>Peronosporaceae</taxon>
        <taxon>Phytophthora</taxon>
    </lineage>
</organism>
<dbReference type="AlphaFoldDB" id="A0A6A3LNR4"/>
<feature type="coiled-coil region" evidence="1">
    <location>
        <begin position="451"/>
        <end position="513"/>
    </location>
</feature>
<feature type="compositionally biased region" description="Low complexity" evidence="2">
    <location>
        <begin position="22"/>
        <end position="32"/>
    </location>
</feature>
<keyword evidence="1" id="KW-0175">Coiled coil</keyword>
<feature type="region of interest" description="Disordered" evidence="2">
    <location>
        <begin position="242"/>
        <end position="284"/>
    </location>
</feature>
<feature type="region of interest" description="Disordered" evidence="2">
    <location>
        <begin position="392"/>
        <end position="449"/>
    </location>
</feature>
<comment type="caution">
    <text evidence="3">The sequence shown here is derived from an EMBL/GenBank/DDBJ whole genome shotgun (WGS) entry which is preliminary data.</text>
</comment>
<accession>A0A6A3LNR4</accession>
<protein>
    <submittedName>
        <fullName evidence="3">Uncharacterized protein</fullName>
    </submittedName>
</protein>
<feature type="region of interest" description="Disordered" evidence="2">
    <location>
        <begin position="1"/>
        <end position="38"/>
    </location>
</feature>
<dbReference type="EMBL" id="QXFW01000199">
    <property type="protein sequence ID" value="KAE9020889.1"/>
    <property type="molecule type" value="Genomic_DNA"/>
</dbReference>